<dbReference type="EMBL" id="CM004466">
    <property type="protein sequence ID" value="OCU02335.1"/>
    <property type="molecule type" value="Genomic_DNA"/>
</dbReference>
<dbReference type="AlphaFoldDB" id="A0A974I5B8"/>
<dbReference type="PANTHER" id="PTHR34605:SF8">
    <property type="entry name" value="FILAGGRIN-2-LIKE ISOFORM X1"/>
    <property type="match status" value="1"/>
</dbReference>
<dbReference type="Gene3D" id="1.10.443.10">
    <property type="entry name" value="Intergrase catalytic core"/>
    <property type="match status" value="1"/>
</dbReference>
<keyword evidence="1" id="KW-0233">DNA recombination</keyword>
<organism evidence="2 3">
    <name type="scientific">Xenopus laevis</name>
    <name type="common">African clawed frog</name>
    <dbReference type="NCBI Taxonomy" id="8355"/>
    <lineage>
        <taxon>Eukaryota</taxon>
        <taxon>Metazoa</taxon>
        <taxon>Chordata</taxon>
        <taxon>Craniata</taxon>
        <taxon>Vertebrata</taxon>
        <taxon>Euteleostomi</taxon>
        <taxon>Amphibia</taxon>
        <taxon>Batrachia</taxon>
        <taxon>Anura</taxon>
        <taxon>Pipoidea</taxon>
        <taxon>Pipidae</taxon>
        <taxon>Xenopodinae</taxon>
        <taxon>Xenopus</taxon>
        <taxon>Xenopus</taxon>
    </lineage>
</organism>
<dbReference type="GO" id="GO:0006310">
    <property type="term" value="P:DNA recombination"/>
    <property type="evidence" value="ECO:0007669"/>
    <property type="project" value="UniProtKB-KW"/>
</dbReference>
<dbReference type="InterPro" id="IPR052925">
    <property type="entry name" value="Phage_Integrase-like_Recomb"/>
</dbReference>
<dbReference type="GO" id="GO:0003677">
    <property type="term" value="F:DNA binding"/>
    <property type="evidence" value="ECO:0007669"/>
    <property type="project" value="InterPro"/>
</dbReference>
<evidence type="ECO:0000313" key="2">
    <source>
        <dbReference type="EMBL" id="OCU02335.1"/>
    </source>
</evidence>
<protein>
    <recommendedName>
        <fullName evidence="4">Tyr recombinase domain-containing protein</fullName>
    </recommendedName>
</protein>
<gene>
    <name evidence="2" type="ORF">XELAEV_18008098mg</name>
</gene>
<dbReference type="OMA" id="DMHAHES"/>
<dbReference type="InterPro" id="IPR011010">
    <property type="entry name" value="DNA_brk_join_enz"/>
</dbReference>
<dbReference type="InterPro" id="IPR013762">
    <property type="entry name" value="Integrase-like_cat_sf"/>
</dbReference>
<proteinExistence type="predicted"/>
<name>A0A974I5B8_XENLA</name>
<dbReference type="SUPFAM" id="SSF56349">
    <property type="entry name" value="DNA breaking-rejoining enzymes"/>
    <property type="match status" value="1"/>
</dbReference>
<dbReference type="PANTHER" id="PTHR34605">
    <property type="entry name" value="PHAGE_INTEGRASE DOMAIN-CONTAINING PROTEIN"/>
    <property type="match status" value="1"/>
</dbReference>
<dbReference type="Proteomes" id="UP000694892">
    <property type="component" value="Chromosome 1L"/>
</dbReference>
<sequence>MVCRKIAKFLGWLGPSKEPDFQILVAVFLWGEKLKDRRFIFWCDNQSVVHVIKRQTTSSLPVLELLRALVLQCLRQNIWFRARLALGVKNGIATLSRIQFTEFRNLAPHAEDMGQRESGGFAFLFQLFYWKDVTKEFVVRKVLKGWKNSFRSKDTRRPVSFSILSQLVTTVHNICSTVHESTLFSLAFSVAFFGAMRIGELVSPARNKLGGLLYSDMHAHESSLTIVLRRSKTDQRGKGRTITLEATGQGACPVRLAHQYLGIMPGAEGPLIIHENGIPLTRYQFVAIFRQELKAMGLNSAAFSSHSFCIGAATEAHRQGFTDVEVKRIGRWESGRNVDLIHTIKQDLLRCATFRQECVVVWSEIISRQSWWDARDQLAIERCRKKLNVSVSAFVRRMGGVIVRLTEMETDGPRLMMGYI</sequence>
<dbReference type="GO" id="GO:0015074">
    <property type="term" value="P:DNA integration"/>
    <property type="evidence" value="ECO:0007669"/>
    <property type="project" value="InterPro"/>
</dbReference>
<reference evidence="3" key="1">
    <citation type="journal article" date="2016" name="Nature">
        <title>Genome evolution in the allotetraploid frog Xenopus laevis.</title>
        <authorList>
            <person name="Session A.M."/>
            <person name="Uno Y."/>
            <person name="Kwon T."/>
            <person name="Chapman J.A."/>
            <person name="Toyoda A."/>
            <person name="Takahashi S."/>
            <person name="Fukui A."/>
            <person name="Hikosaka A."/>
            <person name="Suzuki A."/>
            <person name="Kondo M."/>
            <person name="van Heeringen S.J."/>
            <person name="Quigley I."/>
            <person name="Heinz S."/>
            <person name="Ogino H."/>
            <person name="Ochi H."/>
            <person name="Hellsten U."/>
            <person name="Lyons J.B."/>
            <person name="Simakov O."/>
            <person name="Putnam N."/>
            <person name="Stites J."/>
            <person name="Kuroki Y."/>
            <person name="Tanaka T."/>
            <person name="Michiue T."/>
            <person name="Watanabe M."/>
            <person name="Bogdanovic O."/>
            <person name="Lister R."/>
            <person name="Georgiou G."/>
            <person name="Paranjpe S.S."/>
            <person name="van Kruijsbergen I."/>
            <person name="Shu S."/>
            <person name="Carlson J."/>
            <person name="Kinoshita T."/>
            <person name="Ohta Y."/>
            <person name="Mawaribuchi S."/>
            <person name="Jenkins J."/>
            <person name="Grimwood J."/>
            <person name="Schmutz J."/>
            <person name="Mitros T."/>
            <person name="Mozaffari S.V."/>
            <person name="Suzuki Y."/>
            <person name="Haramoto Y."/>
            <person name="Yamamoto T.S."/>
            <person name="Takagi C."/>
            <person name="Heald R."/>
            <person name="Miller K."/>
            <person name="Haudenschild C."/>
            <person name="Kitzman J."/>
            <person name="Nakayama T."/>
            <person name="Izutsu Y."/>
            <person name="Robert J."/>
            <person name="Fortriede J."/>
            <person name="Burns K."/>
            <person name="Lotay V."/>
            <person name="Karimi K."/>
            <person name="Yasuoka Y."/>
            <person name="Dichmann D.S."/>
            <person name="Flajnik M.F."/>
            <person name="Houston D.W."/>
            <person name="Shendure J."/>
            <person name="DuPasquier L."/>
            <person name="Vize P.D."/>
            <person name="Zorn A.M."/>
            <person name="Ito M."/>
            <person name="Marcotte E.M."/>
            <person name="Wallingford J.B."/>
            <person name="Ito Y."/>
            <person name="Asashima M."/>
            <person name="Ueno N."/>
            <person name="Matsuda Y."/>
            <person name="Veenstra G.J."/>
            <person name="Fujiyama A."/>
            <person name="Harland R.M."/>
            <person name="Taira M."/>
            <person name="Rokhsar D.S."/>
        </authorList>
    </citation>
    <scope>NUCLEOTIDE SEQUENCE [LARGE SCALE GENOMIC DNA]</scope>
    <source>
        <strain evidence="3">J</strain>
    </source>
</reference>
<evidence type="ECO:0008006" key="4">
    <source>
        <dbReference type="Google" id="ProtNLM"/>
    </source>
</evidence>
<accession>A0A974I5B8</accession>
<dbReference type="CDD" id="cd09275">
    <property type="entry name" value="RNase_HI_RT_DIRS1"/>
    <property type="match status" value="1"/>
</dbReference>
<evidence type="ECO:0000313" key="3">
    <source>
        <dbReference type="Proteomes" id="UP000694892"/>
    </source>
</evidence>
<evidence type="ECO:0000256" key="1">
    <source>
        <dbReference type="ARBA" id="ARBA00023172"/>
    </source>
</evidence>